<feature type="region of interest" description="Disordered" evidence="1">
    <location>
        <begin position="33"/>
        <end position="75"/>
    </location>
</feature>
<feature type="compositionally biased region" description="Acidic residues" evidence="1">
    <location>
        <begin position="34"/>
        <end position="57"/>
    </location>
</feature>
<evidence type="ECO:0000256" key="1">
    <source>
        <dbReference type="SAM" id="MobiDB-lite"/>
    </source>
</evidence>
<proteinExistence type="predicted"/>
<name>A0ABD2CBI3_VESMC</name>
<feature type="region of interest" description="Disordered" evidence="1">
    <location>
        <begin position="96"/>
        <end position="119"/>
    </location>
</feature>
<protein>
    <recommendedName>
        <fullName evidence="5">Secreted protein</fullName>
    </recommendedName>
</protein>
<feature type="compositionally biased region" description="Polar residues" evidence="1">
    <location>
        <begin position="64"/>
        <end position="75"/>
    </location>
</feature>
<evidence type="ECO:0000256" key="2">
    <source>
        <dbReference type="SAM" id="SignalP"/>
    </source>
</evidence>
<evidence type="ECO:0000313" key="4">
    <source>
        <dbReference type="Proteomes" id="UP001607303"/>
    </source>
</evidence>
<dbReference type="Proteomes" id="UP001607303">
    <property type="component" value="Unassembled WGS sequence"/>
</dbReference>
<keyword evidence="2" id="KW-0732">Signal</keyword>
<gene>
    <name evidence="3" type="ORF">V1477_010039</name>
</gene>
<evidence type="ECO:0008006" key="5">
    <source>
        <dbReference type="Google" id="ProtNLM"/>
    </source>
</evidence>
<evidence type="ECO:0000313" key="3">
    <source>
        <dbReference type="EMBL" id="KAL2742410.1"/>
    </source>
</evidence>
<reference evidence="3 4" key="1">
    <citation type="journal article" date="2024" name="Ann. Entomol. Soc. Am.">
        <title>Genomic analyses of the southern and eastern yellowjacket wasps (Hymenoptera: Vespidae) reveal evolutionary signatures of social life.</title>
        <authorList>
            <person name="Catto M.A."/>
            <person name="Caine P.B."/>
            <person name="Orr S.E."/>
            <person name="Hunt B.G."/>
            <person name="Goodisman M.A.D."/>
        </authorList>
    </citation>
    <scope>NUCLEOTIDE SEQUENCE [LARGE SCALE GENOMIC DNA]</scope>
    <source>
        <strain evidence="3">232</strain>
        <tissue evidence="3">Head and thorax</tissue>
    </source>
</reference>
<comment type="caution">
    <text evidence="3">The sequence shown here is derived from an EMBL/GenBank/DDBJ whole genome shotgun (WGS) entry which is preliminary data.</text>
</comment>
<dbReference type="AlphaFoldDB" id="A0ABD2CBI3"/>
<feature type="signal peptide" evidence="2">
    <location>
        <begin position="1"/>
        <end position="15"/>
    </location>
</feature>
<keyword evidence="4" id="KW-1185">Reference proteome</keyword>
<sequence>MEASVLLGSLAVAATENCNCNCNCNCDRPAIDEVSSDDGDDGGGNDDDDDDDDDDDLVPPFGDTKSSAAVSTTAKQLQRKGALSVKIAVDLCCNPDIGSSPELLRSRPRKRPSLEAPSL</sequence>
<organism evidence="3 4">
    <name type="scientific">Vespula maculifrons</name>
    <name type="common">Eastern yellow jacket</name>
    <name type="synonym">Wasp</name>
    <dbReference type="NCBI Taxonomy" id="7453"/>
    <lineage>
        <taxon>Eukaryota</taxon>
        <taxon>Metazoa</taxon>
        <taxon>Ecdysozoa</taxon>
        <taxon>Arthropoda</taxon>
        <taxon>Hexapoda</taxon>
        <taxon>Insecta</taxon>
        <taxon>Pterygota</taxon>
        <taxon>Neoptera</taxon>
        <taxon>Endopterygota</taxon>
        <taxon>Hymenoptera</taxon>
        <taxon>Apocrita</taxon>
        <taxon>Aculeata</taxon>
        <taxon>Vespoidea</taxon>
        <taxon>Vespidae</taxon>
        <taxon>Vespinae</taxon>
        <taxon>Vespula</taxon>
    </lineage>
</organism>
<accession>A0ABD2CBI3</accession>
<dbReference type="EMBL" id="JAYRBN010000058">
    <property type="protein sequence ID" value="KAL2742410.1"/>
    <property type="molecule type" value="Genomic_DNA"/>
</dbReference>
<feature type="chain" id="PRO_5044820131" description="Secreted protein" evidence="2">
    <location>
        <begin position="16"/>
        <end position="119"/>
    </location>
</feature>